<feature type="compositionally biased region" description="Basic and acidic residues" evidence="1">
    <location>
        <begin position="25"/>
        <end position="49"/>
    </location>
</feature>
<feature type="region of interest" description="Disordered" evidence="1">
    <location>
        <begin position="298"/>
        <end position="370"/>
    </location>
</feature>
<feature type="compositionally biased region" description="Basic and acidic residues" evidence="1">
    <location>
        <begin position="135"/>
        <end position="148"/>
    </location>
</feature>
<evidence type="ECO:0000313" key="2">
    <source>
        <dbReference type="EMBL" id="EGT54156.1"/>
    </source>
</evidence>
<dbReference type="FunCoup" id="G0MFX7">
    <property type="interactions" value="1789"/>
</dbReference>
<dbReference type="Proteomes" id="UP000008068">
    <property type="component" value="Unassembled WGS sequence"/>
</dbReference>
<feature type="compositionally biased region" description="Low complexity" evidence="1">
    <location>
        <begin position="322"/>
        <end position="343"/>
    </location>
</feature>
<dbReference type="STRING" id="135651.G0MFX7"/>
<dbReference type="OMA" id="FNPGREM"/>
<evidence type="ECO:0000313" key="3">
    <source>
        <dbReference type="Proteomes" id="UP000008068"/>
    </source>
</evidence>
<dbReference type="OrthoDB" id="5877674at2759"/>
<feature type="region of interest" description="Disordered" evidence="1">
    <location>
        <begin position="1"/>
        <end position="86"/>
    </location>
</feature>
<protein>
    <submittedName>
        <fullName evidence="2">Uncharacterized protein</fullName>
    </submittedName>
</protein>
<feature type="compositionally biased region" description="Low complexity" evidence="1">
    <location>
        <begin position="398"/>
        <end position="408"/>
    </location>
</feature>
<organism evidence="3">
    <name type="scientific">Caenorhabditis brenneri</name>
    <name type="common">Nematode worm</name>
    <dbReference type="NCBI Taxonomy" id="135651"/>
    <lineage>
        <taxon>Eukaryota</taxon>
        <taxon>Metazoa</taxon>
        <taxon>Ecdysozoa</taxon>
        <taxon>Nematoda</taxon>
        <taxon>Chromadorea</taxon>
        <taxon>Rhabditida</taxon>
        <taxon>Rhabditina</taxon>
        <taxon>Rhabditomorpha</taxon>
        <taxon>Rhabditoidea</taxon>
        <taxon>Rhabditidae</taxon>
        <taxon>Peloderinae</taxon>
        <taxon>Caenorhabditis</taxon>
    </lineage>
</organism>
<evidence type="ECO:0000256" key="1">
    <source>
        <dbReference type="SAM" id="MobiDB-lite"/>
    </source>
</evidence>
<proteinExistence type="predicted"/>
<accession>G0MFX7</accession>
<dbReference type="eggNOG" id="ENOG502THXE">
    <property type="taxonomic scope" value="Eukaryota"/>
</dbReference>
<keyword evidence="3" id="KW-1185">Reference proteome</keyword>
<reference evidence="3" key="1">
    <citation type="submission" date="2011-07" db="EMBL/GenBank/DDBJ databases">
        <authorList>
            <consortium name="Caenorhabditis brenneri Sequencing and Analysis Consortium"/>
            <person name="Wilson R.K."/>
        </authorList>
    </citation>
    <scope>NUCLEOTIDE SEQUENCE [LARGE SCALE GENOMIC DNA]</scope>
    <source>
        <strain evidence="3">PB2801</strain>
    </source>
</reference>
<gene>
    <name evidence="2" type="ORF">CAEBREN_11026</name>
</gene>
<feature type="region of interest" description="Disordered" evidence="1">
    <location>
        <begin position="394"/>
        <end position="438"/>
    </location>
</feature>
<feature type="compositionally biased region" description="Polar residues" evidence="1">
    <location>
        <begin position="67"/>
        <end position="78"/>
    </location>
</feature>
<dbReference type="HOGENOM" id="CLU_607252_0_0_1"/>
<dbReference type="EMBL" id="GL379792">
    <property type="protein sequence ID" value="EGT54156.1"/>
    <property type="molecule type" value="Genomic_DNA"/>
</dbReference>
<name>G0MFX7_CAEBE</name>
<dbReference type="AlphaFoldDB" id="G0MFX7"/>
<dbReference type="InParanoid" id="G0MFX7"/>
<feature type="region of interest" description="Disordered" evidence="1">
    <location>
        <begin position="100"/>
        <end position="281"/>
    </location>
</feature>
<feature type="compositionally biased region" description="Acidic residues" evidence="1">
    <location>
        <begin position="213"/>
        <end position="232"/>
    </location>
</feature>
<sequence>MHNNQYSRGYGYNEQSTSSSSSSRSSDRIHDRFNSWHKEPEWSGRDESWRGNSRPVAPPDRGRNDSWKTASASPTTLGFQLGRDRAPMPVDDQFLIRYGAKRLSNGNLVDRDGYTLRTRDPNCRAPSPPAFNPGREMRRNGDNGRDRGGPPSPNRSSGGSWERMRPDEDLEKKARQQIEMMEKLEEESKKAAEKRMIEKRKAKEKEKRKEKDGEDEWEEPEGQDEYEDVIEEPPEKKEAKNIPPFTKSPLLPNPPPFLSGGPRFNGPTYQKAKPAPRPDSWFSQYKKNVEAFKEQLYRAPPVPPPAAPGYYPNDRHSTLSGSSPAFPRTSASPSTSSPYPAQPRRQMDLPPPGVVEFDPVYSKRSPRYTGVDHGRIATASTSSAYPMAVNAFGVYIGNQNPPSTSSQPRPTPAIPPSTNRRDSPSSDSGSGSEDEAIRKLREIIKNYGSRT</sequence>
<feature type="compositionally biased region" description="Basic and acidic residues" evidence="1">
    <location>
        <begin position="109"/>
        <end position="122"/>
    </location>
</feature>
<feature type="compositionally biased region" description="Basic and acidic residues" evidence="1">
    <location>
        <begin position="162"/>
        <end position="212"/>
    </location>
</feature>